<dbReference type="InterPro" id="IPR036259">
    <property type="entry name" value="MFS_trans_sf"/>
</dbReference>
<dbReference type="EMBL" id="BNJF01000001">
    <property type="protein sequence ID" value="GHO42370.1"/>
    <property type="molecule type" value="Genomic_DNA"/>
</dbReference>
<evidence type="ECO:0000259" key="6">
    <source>
        <dbReference type="PROSITE" id="PS50850"/>
    </source>
</evidence>
<accession>A0A8J3MNX9</accession>
<dbReference type="PANTHER" id="PTHR11662">
    <property type="entry name" value="SOLUTE CARRIER FAMILY 17"/>
    <property type="match status" value="1"/>
</dbReference>
<gene>
    <name evidence="7" type="ORF">KSX_05330</name>
</gene>
<dbReference type="InterPro" id="IPR011701">
    <property type="entry name" value="MFS"/>
</dbReference>
<organism evidence="7 8">
    <name type="scientific">Ktedonospora formicarum</name>
    <dbReference type="NCBI Taxonomy" id="2778364"/>
    <lineage>
        <taxon>Bacteria</taxon>
        <taxon>Bacillati</taxon>
        <taxon>Chloroflexota</taxon>
        <taxon>Ktedonobacteria</taxon>
        <taxon>Ktedonobacterales</taxon>
        <taxon>Ktedonobacteraceae</taxon>
        <taxon>Ktedonospora</taxon>
    </lineage>
</organism>
<feature type="transmembrane region" description="Helical" evidence="5">
    <location>
        <begin position="140"/>
        <end position="159"/>
    </location>
</feature>
<dbReference type="Pfam" id="PF07690">
    <property type="entry name" value="MFS_1"/>
    <property type="match status" value="1"/>
</dbReference>
<evidence type="ECO:0000256" key="3">
    <source>
        <dbReference type="ARBA" id="ARBA00022989"/>
    </source>
</evidence>
<dbReference type="PROSITE" id="PS50850">
    <property type="entry name" value="MFS"/>
    <property type="match status" value="1"/>
</dbReference>
<keyword evidence="3 5" id="KW-1133">Transmembrane helix</keyword>
<dbReference type="RefSeq" id="WP_220191917.1">
    <property type="nucleotide sequence ID" value="NZ_BNJF01000001.1"/>
</dbReference>
<name>A0A8J3MNX9_9CHLR</name>
<evidence type="ECO:0000256" key="5">
    <source>
        <dbReference type="SAM" id="Phobius"/>
    </source>
</evidence>
<feature type="transmembrane region" description="Helical" evidence="5">
    <location>
        <begin position="47"/>
        <end position="70"/>
    </location>
</feature>
<dbReference type="InterPro" id="IPR050382">
    <property type="entry name" value="MFS_Na/Anion_cotransporter"/>
</dbReference>
<evidence type="ECO:0000256" key="1">
    <source>
        <dbReference type="ARBA" id="ARBA00004651"/>
    </source>
</evidence>
<feature type="domain" description="Major facilitator superfamily (MFS) profile" evidence="6">
    <location>
        <begin position="16"/>
        <end position="237"/>
    </location>
</feature>
<keyword evidence="8" id="KW-1185">Reference proteome</keyword>
<dbReference type="SUPFAM" id="SSF103473">
    <property type="entry name" value="MFS general substrate transporter"/>
    <property type="match status" value="1"/>
</dbReference>
<dbReference type="GO" id="GO:0005886">
    <property type="term" value="C:plasma membrane"/>
    <property type="evidence" value="ECO:0007669"/>
    <property type="project" value="UniProtKB-SubCell"/>
</dbReference>
<comment type="subcellular location">
    <subcellularLocation>
        <location evidence="1">Cell membrane</location>
        <topology evidence="1">Multi-pass membrane protein</topology>
    </subcellularLocation>
</comment>
<reference evidence="7" key="1">
    <citation type="submission" date="2020-10" db="EMBL/GenBank/DDBJ databases">
        <title>Taxonomic study of unclassified bacteria belonging to the class Ktedonobacteria.</title>
        <authorList>
            <person name="Yabe S."/>
            <person name="Wang C.M."/>
            <person name="Zheng Y."/>
            <person name="Sakai Y."/>
            <person name="Cavaletti L."/>
            <person name="Monciardini P."/>
            <person name="Donadio S."/>
        </authorList>
    </citation>
    <scope>NUCLEOTIDE SEQUENCE</scope>
    <source>
        <strain evidence="7">SOSP1-1</strain>
    </source>
</reference>
<protein>
    <recommendedName>
        <fullName evidence="6">Major facilitator superfamily (MFS) profile domain-containing protein</fullName>
    </recommendedName>
</protein>
<feature type="transmembrane region" description="Helical" evidence="5">
    <location>
        <begin position="82"/>
        <end position="100"/>
    </location>
</feature>
<dbReference type="AlphaFoldDB" id="A0A8J3MNX9"/>
<evidence type="ECO:0000313" key="8">
    <source>
        <dbReference type="Proteomes" id="UP000612362"/>
    </source>
</evidence>
<dbReference type="Gene3D" id="1.20.1250.20">
    <property type="entry name" value="MFS general substrate transporter like domains"/>
    <property type="match status" value="1"/>
</dbReference>
<dbReference type="InterPro" id="IPR020846">
    <property type="entry name" value="MFS_dom"/>
</dbReference>
<feature type="transmembrane region" description="Helical" evidence="5">
    <location>
        <begin position="171"/>
        <end position="190"/>
    </location>
</feature>
<comment type="caution">
    <text evidence="7">The sequence shown here is derived from an EMBL/GenBank/DDBJ whole genome shotgun (WGS) entry which is preliminary data.</text>
</comment>
<feature type="transmembrane region" description="Helical" evidence="5">
    <location>
        <begin position="106"/>
        <end position="128"/>
    </location>
</feature>
<evidence type="ECO:0000256" key="4">
    <source>
        <dbReference type="ARBA" id="ARBA00023136"/>
    </source>
</evidence>
<evidence type="ECO:0000313" key="7">
    <source>
        <dbReference type="EMBL" id="GHO42370.1"/>
    </source>
</evidence>
<dbReference type="GO" id="GO:0022857">
    <property type="term" value="F:transmembrane transporter activity"/>
    <property type="evidence" value="ECO:0007669"/>
    <property type="project" value="InterPro"/>
</dbReference>
<sequence length="237" mass="26080">MRRITLLGQGQRWRRIVPMVMVTAALAALDQINLSFALPSIGKELAIGATLVGVVGGVLSLGALLAHAPGGYWVSKWGPRRIVALGLIAWGALALANSGVQNTAQLMIVRFVLGVVEGITTPALLVLLSRWFPLVERARANAYWMFCFPLAALILRPLIGWLLTFTTWRTLFLIEGIIPLLWVPCWWLCIADKPELARWLQKEERDALIYQFGRDAAHDRGIGVIGGGWSRIGVCGY</sequence>
<keyword evidence="2 5" id="KW-0812">Transmembrane</keyword>
<dbReference type="Proteomes" id="UP000612362">
    <property type="component" value="Unassembled WGS sequence"/>
</dbReference>
<keyword evidence="4 5" id="KW-0472">Membrane</keyword>
<dbReference type="PANTHER" id="PTHR11662:SF399">
    <property type="entry name" value="FI19708P1-RELATED"/>
    <property type="match status" value="1"/>
</dbReference>
<evidence type="ECO:0000256" key="2">
    <source>
        <dbReference type="ARBA" id="ARBA00022692"/>
    </source>
</evidence>
<proteinExistence type="predicted"/>